<keyword evidence="3" id="KW-1185">Reference proteome</keyword>
<organism evidence="2 3">
    <name type="scientific">Ramazzottius varieornatus</name>
    <name type="common">Water bear</name>
    <name type="synonym">Tardigrade</name>
    <dbReference type="NCBI Taxonomy" id="947166"/>
    <lineage>
        <taxon>Eukaryota</taxon>
        <taxon>Metazoa</taxon>
        <taxon>Ecdysozoa</taxon>
        <taxon>Tardigrada</taxon>
        <taxon>Eutardigrada</taxon>
        <taxon>Parachela</taxon>
        <taxon>Hypsibioidea</taxon>
        <taxon>Ramazzottiidae</taxon>
        <taxon>Ramazzottius</taxon>
    </lineage>
</organism>
<proteinExistence type="predicted"/>
<reference evidence="2 3" key="1">
    <citation type="journal article" date="2016" name="Nat. Commun.">
        <title>Extremotolerant tardigrade genome and improved radiotolerance of human cultured cells by tardigrade-unique protein.</title>
        <authorList>
            <person name="Hashimoto T."/>
            <person name="Horikawa D.D."/>
            <person name="Saito Y."/>
            <person name="Kuwahara H."/>
            <person name="Kozuka-Hata H."/>
            <person name="Shin-I T."/>
            <person name="Minakuchi Y."/>
            <person name="Ohishi K."/>
            <person name="Motoyama A."/>
            <person name="Aizu T."/>
            <person name="Enomoto A."/>
            <person name="Kondo K."/>
            <person name="Tanaka S."/>
            <person name="Hara Y."/>
            <person name="Koshikawa S."/>
            <person name="Sagara H."/>
            <person name="Miura T."/>
            <person name="Yokobori S."/>
            <person name="Miyagawa K."/>
            <person name="Suzuki Y."/>
            <person name="Kubo T."/>
            <person name="Oyama M."/>
            <person name="Kohara Y."/>
            <person name="Fujiyama A."/>
            <person name="Arakawa K."/>
            <person name="Katayama T."/>
            <person name="Toyoda A."/>
            <person name="Kunieda T."/>
        </authorList>
    </citation>
    <scope>NUCLEOTIDE SEQUENCE [LARGE SCALE GENOMIC DNA]</scope>
    <source>
        <strain evidence="2 3">YOKOZUNA-1</strain>
    </source>
</reference>
<accession>A0A1D1VP93</accession>
<dbReference type="AlphaFoldDB" id="A0A1D1VP93"/>
<feature type="region of interest" description="Disordered" evidence="1">
    <location>
        <begin position="56"/>
        <end position="85"/>
    </location>
</feature>
<evidence type="ECO:0000313" key="2">
    <source>
        <dbReference type="EMBL" id="GAV03395.1"/>
    </source>
</evidence>
<comment type="caution">
    <text evidence="2">The sequence shown here is derived from an EMBL/GenBank/DDBJ whole genome shotgun (WGS) entry which is preliminary data.</text>
</comment>
<evidence type="ECO:0000313" key="3">
    <source>
        <dbReference type="Proteomes" id="UP000186922"/>
    </source>
</evidence>
<name>A0A1D1VP93_RAMVA</name>
<sequence>MDPRSVEIANSMYTSGQVPVDCIALRHEGRNRPSRVFSKRIWLVDRIEPKLNYSIPAQGPQLRRNSVRIPASPTYTRSRPTAHHL</sequence>
<gene>
    <name evidence="2" type="primary">RvY_13824-1</name>
    <name evidence="2" type="synonym">RvY_13824.1</name>
    <name evidence="2" type="ORF">RvY_13824</name>
</gene>
<protein>
    <submittedName>
        <fullName evidence="2">Uncharacterized protein</fullName>
    </submittedName>
</protein>
<dbReference type="Proteomes" id="UP000186922">
    <property type="component" value="Unassembled WGS sequence"/>
</dbReference>
<evidence type="ECO:0000256" key="1">
    <source>
        <dbReference type="SAM" id="MobiDB-lite"/>
    </source>
</evidence>
<dbReference type="EMBL" id="BDGG01000009">
    <property type="protein sequence ID" value="GAV03395.1"/>
    <property type="molecule type" value="Genomic_DNA"/>
</dbReference>